<evidence type="ECO:0000313" key="1">
    <source>
        <dbReference type="EMBL" id="CAB4144228.1"/>
    </source>
</evidence>
<gene>
    <name evidence="1" type="ORF">UFOVP453_26</name>
</gene>
<name>A0A6J5MCC6_9CAUD</name>
<proteinExistence type="predicted"/>
<accession>A0A6J5MCC6</accession>
<dbReference type="EMBL" id="LR796426">
    <property type="protein sequence ID" value="CAB4144228.1"/>
    <property type="molecule type" value="Genomic_DNA"/>
</dbReference>
<protein>
    <submittedName>
        <fullName evidence="1">Uncharacterized protein</fullName>
    </submittedName>
</protein>
<sequence>MQKEKMLVRLRDVAYVFASNIVNARDLREGKESARDYLKRNAGNWIEIDTACLFENQYNSVDGFRIYDTMIDAVKNDARIGMSKCAYCGRMEPYTPDAEQAHADCLVKMNAHIESYNGKRKMTHILKPFTERNTFFLTYPELPIMPAIEEIKIDKALLFHIPSLNHYRFMSGRKTIDFLFDPDAETFYTENGIGYTRTKLLDVAYPRFTKILKHLKEQTANIATP</sequence>
<reference evidence="1" key="1">
    <citation type="submission" date="2020-04" db="EMBL/GenBank/DDBJ databases">
        <authorList>
            <person name="Chiriac C."/>
            <person name="Salcher M."/>
            <person name="Ghai R."/>
            <person name="Kavagutti S V."/>
        </authorList>
    </citation>
    <scope>NUCLEOTIDE SEQUENCE</scope>
</reference>
<organism evidence="1">
    <name type="scientific">uncultured Caudovirales phage</name>
    <dbReference type="NCBI Taxonomy" id="2100421"/>
    <lineage>
        <taxon>Viruses</taxon>
        <taxon>Duplodnaviria</taxon>
        <taxon>Heunggongvirae</taxon>
        <taxon>Uroviricota</taxon>
        <taxon>Caudoviricetes</taxon>
        <taxon>Peduoviridae</taxon>
        <taxon>Maltschvirus</taxon>
        <taxon>Maltschvirus maltsch</taxon>
    </lineage>
</organism>